<name>A0A9Q1FG88_SYNKA</name>
<proteinExistence type="predicted"/>
<keyword evidence="3" id="KW-1185">Reference proteome</keyword>
<comment type="caution">
    <text evidence="2">The sequence shown here is derived from an EMBL/GenBank/DDBJ whole genome shotgun (WGS) entry which is preliminary data.</text>
</comment>
<evidence type="ECO:0000313" key="2">
    <source>
        <dbReference type="EMBL" id="KAJ8357515.1"/>
    </source>
</evidence>
<organism evidence="2 3">
    <name type="scientific">Synaphobranchus kaupii</name>
    <name type="common">Kaup's arrowtooth eel</name>
    <dbReference type="NCBI Taxonomy" id="118154"/>
    <lineage>
        <taxon>Eukaryota</taxon>
        <taxon>Metazoa</taxon>
        <taxon>Chordata</taxon>
        <taxon>Craniata</taxon>
        <taxon>Vertebrata</taxon>
        <taxon>Euteleostomi</taxon>
        <taxon>Actinopterygii</taxon>
        <taxon>Neopterygii</taxon>
        <taxon>Teleostei</taxon>
        <taxon>Anguilliformes</taxon>
        <taxon>Synaphobranchidae</taxon>
        <taxon>Synaphobranchus</taxon>
    </lineage>
</organism>
<accession>A0A9Q1FG88</accession>
<sequence length="160" mass="15894">MSWRAALARAGGTSGRSAIDGKLAFVAKGGQVATARIPRVVHASRGLFSSFLDREQQGPGRCFGLRPTVSVINHGLGTGTGGFTGGLQGGGGQDTHGGTGSGAYACVAAVAGWRGEAGCDLRAVARAAGGTGRRREADPFGCLSRTSLSGVAPGPGPEPM</sequence>
<gene>
    <name evidence="2" type="ORF">SKAU_G00203090</name>
</gene>
<evidence type="ECO:0000313" key="3">
    <source>
        <dbReference type="Proteomes" id="UP001152622"/>
    </source>
</evidence>
<evidence type="ECO:0000256" key="1">
    <source>
        <dbReference type="SAM" id="MobiDB-lite"/>
    </source>
</evidence>
<feature type="region of interest" description="Disordered" evidence="1">
    <location>
        <begin position="128"/>
        <end position="160"/>
    </location>
</feature>
<reference evidence="2" key="1">
    <citation type="journal article" date="2023" name="Science">
        <title>Genome structures resolve the early diversification of teleost fishes.</title>
        <authorList>
            <person name="Parey E."/>
            <person name="Louis A."/>
            <person name="Montfort J."/>
            <person name="Bouchez O."/>
            <person name="Roques C."/>
            <person name="Iampietro C."/>
            <person name="Lluch J."/>
            <person name="Castinel A."/>
            <person name="Donnadieu C."/>
            <person name="Desvignes T."/>
            <person name="Floi Bucao C."/>
            <person name="Jouanno E."/>
            <person name="Wen M."/>
            <person name="Mejri S."/>
            <person name="Dirks R."/>
            <person name="Jansen H."/>
            <person name="Henkel C."/>
            <person name="Chen W.J."/>
            <person name="Zahm M."/>
            <person name="Cabau C."/>
            <person name="Klopp C."/>
            <person name="Thompson A.W."/>
            <person name="Robinson-Rechavi M."/>
            <person name="Braasch I."/>
            <person name="Lecointre G."/>
            <person name="Bobe J."/>
            <person name="Postlethwait J.H."/>
            <person name="Berthelot C."/>
            <person name="Roest Crollius H."/>
            <person name="Guiguen Y."/>
        </authorList>
    </citation>
    <scope>NUCLEOTIDE SEQUENCE</scope>
    <source>
        <strain evidence="2">WJC10195</strain>
    </source>
</reference>
<dbReference type="EMBL" id="JAINUF010000006">
    <property type="protein sequence ID" value="KAJ8357515.1"/>
    <property type="molecule type" value="Genomic_DNA"/>
</dbReference>
<protein>
    <submittedName>
        <fullName evidence="2">Uncharacterized protein</fullName>
    </submittedName>
</protein>
<dbReference type="AlphaFoldDB" id="A0A9Q1FG88"/>
<dbReference type="Proteomes" id="UP001152622">
    <property type="component" value="Chromosome 6"/>
</dbReference>